<dbReference type="InterPro" id="IPR032466">
    <property type="entry name" value="Metal_Hydrolase"/>
</dbReference>
<name>A0ABV5N5K6_9ACTN</name>
<sequence length="420" mass="44061">MSASERHRGAFVVRNVRLFDGENTVEEADVEVVGERIAAVVPRPGDRSYDTDRYGVIDGAGATLMPGLIDSHTHPAGEALALAIRFGVTTELDMFTVPERLGDQRTRAAERDDVADIRSASTGATVLGGHPSMLIGLSFPEQFPVVDGPKDAARFVRDRIAEGADFIKLLIDDGTAMGHPSPTLSEETARNVVAEAHAHGLLAVAHATSVANTLAAVRAGVDGLVHVFMDRPPSEEIVRTIKEAGVFVVPTLVTMGSMAGELTGRSVADDVRARPYLPDAWHQNLCTCWQLGSPSSLRNAMLATGALHRAGVTVVAGTDAADVGVLGTAHGVSLHQELALLVECGLTPAEALTAATSAAADAFRLPDRGRVVPGRQADLVLVSGDPTADITDSLSIRAVWRRGQRLRRVTASPSPAGPGG</sequence>
<proteinExistence type="predicted"/>
<dbReference type="Gene3D" id="1.20.58.520">
    <property type="entry name" value="Amidohydrolase"/>
    <property type="match status" value="1"/>
</dbReference>
<dbReference type="EMBL" id="JBHMCY010000048">
    <property type="protein sequence ID" value="MFB9465547.1"/>
    <property type="molecule type" value="Genomic_DNA"/>
</dbReference>
<dbReference type="InterPro" id="IPR006680">
    <property type="entry name" value="Amidohydro-rel"/>
</dbReference>
<dbReference type="SUPFAM" id="SSF51556">
    <property type="entry name" value="Metallo-dependent hydrolases"/>
    <property type="match status" value="1"/>
</dbReference>
<dbReference type="RefSeq" id="WP_381348374.1">
    <property type="nucleotide sequence ID" value="NZ_JBHMCY010000048.1"/>
</dbReference>
<organism evidence="2 3">
    <name type="scientific">Streptomyces cinereospinus</name>
    <dbReference type="NCBI Taxonomy" id="285561"/>
    <lineage>
        <taxon>Bacteria</taxon>
        <taxon>Bacillati</taxon>
        <taxon>Actinomycetota</taxon>
        <taxon>Actinomycetes</taxon>
        <taxon>Kitasatosporales</taxon>
        <taxon>Streptomycetaceae</taxon>
        <taxon>Streptomyces</taxon>
    </lineage>
</organism>
<dbReference type="Pfam" id="PF01979">
    <property type="entry name" value="Amidohydro_1"/>
    <property type="match status" value="1"/>
</dbReference>
<dbReference type="InterPro" id="IPR051781">
    <property type="entry name" value="Metallo-dep_Hydrolase"/>
</dbReference>
<dbReference type="Gene3D" id="2.30.40.10">
    <property type="entry name" value="Urease, subunit C, domain 1"/>
    <property type="match status" value="1"/>
</dbReference>
<accession>A0ABV5N5K6</accession>
<dbReference type="Gene3D" id="3.40.50.10910">
    <property type="entry name" value="Amidohydrolase"/>
    <property type="match status" value="1"/>
</dbReference>
<evidence type="ECO:0000259" key="1">
    <source>
        <dbReference type="Pfam" id="PF01979"/>
    </source>
</evidence>
<evidence type="ECO:0000313" key="3">
    <source>
        <dbReference type="Proteomes" id="UP001589709"/>
    </source>
</evidence>
<dbReference type="PANTHER" id="PTHR43135:SF3">
    <property type="entry name" value="ALPHA-D-RIBOSE 1-METHYLPHOSPHONATE 5-TRIPHOSPHATE DIPHOSPHATASE"/>
    <property type="match status" value="1"/>
</dbReference>
<dbReference type="InterPro" id="IPR011059">
    <property type="entry name" value="Metal-dep_hydrolase_composite"/>
</dbReference>
<dbReference type="Gene3D" id="3.30.110.90">
    <property type="entry name" value="Amidohydrolase"/>
    <property type="match status" value="1"/>
</dbReference>
<comment type="caution">
    <text evidence="2">The sequence shown here is derived from an EMBL/GenBank/DDBJ whole genome shotgun (WGS) entry which is preliminary data.</text>
</comment>
<feature type="domain" description="Amidohydrolase-related" evidence="1">
    <location>
        <begin position="63"/>
        <end position="404"/>
    </location>
</feature>
<gene>
    <name evidence="2" type="ORF">ACFF45_23270</name>
</gene>
<dbReference type="Proteomes" id="UP001589709">
    <property type="component" value="Unassembled WGS sequence"/>
</dbReference>
<protein>
    <submittedName>
        <fullName evidence="2">Amidohydrolase family protein</fullName>
    </submittedName>
</protein>
<keyword evidence="3" id="KW-1185">Reference proteome</keyword>
<dbReference type="SUPFAM" id="SSF51338">
    <property type="entry name" value="Composite domain of metallo-dependent hydrolases"/>
    <property type="match status" value="1"/>
</dbReference>
<reference evidence="2 3" key="1">
    <citation type="submission" date="2024-09" db="EMBL/GenBank/DDBJ databases">
        <authorList>
            <person name="Sun Q."/>
            <person name="Mori K."/>
        </authorList>
    </citation>
    <scope>NUCLEOTIDE SEQUENCE [LARGE SCALE GENOMIC DNA]</scope>
    <source>
        <strain evidence="2 3">JCM 6917</strain>
    </source>
</reference>
<dbReference type="PANTHER" id="PTHR43135">
    <property type="entry name" value="ALPHA-D-RIBOSE 1-METHYLPHOSPHONATE 5-TRIPHOSPHATE DIPHOSPHATASE"/>
    <property type="match status" value="1"/>
</dbReference>
<evidence type="ECO:0000313" key="2">
    <source>
        <dbReference type="EMBL" id="MFB9465547.1"/>
    </source>
</evidence>